<feature type="domain" description="S-adenosyl-l-methionine hydroxide adenosyltransferase N-terminal" evidence="3">
    <location>
        <begin position="9"/>
        <end position="155"/>
    </location>
</feature>
<dbReference type="STRING" id="1653476.THC_0805"/>
<evidence type="ECO:0000313" key="6">
    <source>
        <dbReference type="Proteomes" id="UP000068196"/>
    </source>
</evidence>
<dbReference type="PANTHER" id="PTHR35092">
    <property type="entry name" value="CHLORINASE MJ1651"/>
    <property type="match status" value="1"/>
</dbReference>
<dbReference type="KEGG" id="cthi:THC_0805"/>
<feature type="domain" description="S-adenosyl-l-methionine hydroxide adenosyltransferase C-terminal" evidence="4">
    <location>
        <begin position="183"/>
        <end position="254"/>
    </location>
</feature>
<dbReference type="InterPro" id="IPR046469">
    <property type="entry name" value="SAM_HAT_N"/>
</dbReference>
<dbReference type="PANTHER" id="PTHR35092:SF1">
    <property type="entry name" value="CHLORINASE MJ1651"/>
    <property type="match status" value="1"/>
</dbReference>
<evidence type="ECO:0000259" key="4">
    <source>
        <dbReference type="Pfam" id="PF20257"/>
    </source>
</evidence>
<dbReference type="Proteomes" id="UP000068196">
    <property type="component" value="Chromosome"/>
</dbReference>
<dbReference type="Pfam" id="PF20257">
    <property type="entry name" value="SAM_HAT_C"/>
    <property type="match status" value="1"/>
</dbReference>
<evidence type="ECO:0000256" key="2">
    <source>
        <dbReference type="ARBA" id="ARBA00024035"/>
    </source>
</evidence>
<evidence type="ECO:0008006" key="7">
    <source>
        <dbReference type="Google" id="ProtNLM"/>
    </source>
</evidence>
<dbReference type="InterPro" id="IPR046470">
    <property type="entry name" value="SAM_HAT_C"/>
</dbReference>
<dbReference type="InterPro" id="IPR023228">
    <property type="entry name" value="SAM_OH_AdoTrfase_N_sf"/>
</dbReference>
<dbReference type="Pfam" id="PF01887">
    <property type="entry name" value="SAM_HAT_N"/>
    <property type="match status" value="1"/>
</dbReference>
<gene>
    <name evidence="5" type="ORF">THC_0805</name>
</gene>
<proteinExistence type="inferred from homology"/>
<sequence>MQSNPPKVVTLLTDFGLKDHYAGVVKGRILQELYGYPYPLFIDLSHEIPPQDVKKAALLLKFSYKYFPEGTIFLCIVDPGVGTERRALLLKTEKFSFVGPDNGLFTFILRESQTSEAFEILKEKLLSFPYSATFHGRDLFAPAVALLLKSESIEDWTRVISKESLLQLDFPEPEPVSSGFRLSIWYVDHFGNLITNWEKTFTERPFRVFVNKKEVRLVKTYGDGKEGEVIALFGSEGLLEIAIPNSSAIQKLGLPEITISF</sequence>
<dbReference type="Gene3D" id="2.40.30.90">
    <property type="entry name" value="Bacterial fluorinating enzyme like"/>
    <property type="match status" value="1"/>
</dbReference>
<dbReference type="AlphaFoldDB" id="A0A0U5AGU7"/>
<dbReference type="InterPro" id="IPR023227">
    <property type="entry name" value="SAM_OH_AdoTrfase_C_sf"/>
</dbReference>
<accession>A0A0U5AGU7</accession>
<reference evidence="5 6" key="1">
    <citation type="journal article" date="2016" name="Int. J. Syst. Evol. Microbiol.">
        <title>Caldimicrobium thiodismutans sp. nov., a sulfur-disproportionating bacterium isolated from a hot spring, and emended description of the genus Caldimicrobium.</title>
        <authorList>
            <person name="Kojima H."/>
            <person name="Umezawa K."/>
            <person name="Fukui M."/>
        </authorList>
    </citation>
    <scope>NUCLEOTIDE SEQUENCE [LARGE SCALE GENOMIC DNA]</scope>
    <source>
        <strain evidence="5 6">TF1</strain>
    </source>
</reference>
<organism evidence="5 6">
    <name type="scientific">Caldimicrobium thiodismutans</name>
    <dbReference type="NCBI Taxonomy" id="1653476"/>
    <lineage>
        <taxon>Bacteria</taxon>
        <taxon>Pseudomonadati</taxon>
        <taxon>Thermodesulfobacteriota</taxon>
        <taxon>Thermodesulfobacteria</taxon>
        <taxon>Thermodesulfobacteriales</taxon>
        <taxon>Thermodesulfobacteriaceae</taxon>
        <taxon>Caldimicrobium</taxon>
    </lineage>
</organism>
<dbReference type="RefSeq" id="WP_068513665.1">
    <property type="nucleotide sequence ID" value="NZ_AP014945.1"/>
</dbReference>
<dbReference type="SUPFAM" id="SSF102522">
    <property type="entry name" value="Bacterial fluorinating enzyme, N-terminal domain"/>
    <property type="match status" value="1"/>
</dbReference>
<reference evidence="6" key="2">
    <citation type="journal article" date="2016" name="Int. J. Syst. Evol. Microbiol.">
        <title>Caldimicrobium thiodismutans sp. nov., a sulfur-disproportionating bacterium isolated from a hot spring.</title>
        <authorList>
            <person name="Kojima H."/>
            <person name="Umezawa K."/>
            <person name="Fukui M."/>
        </authorList>
    </citation>
    <scope>NUCLEOTIDE SEQUENCE [LARGE SCALE GENOMIC DNA]</scope>
    <source>
        <strain evidence="6">TF1</strain>
    </source>
</reference>
<name>A0A0U5AGU7_9BACT</name>
<protein>
    <recommendedName>
        <fullName evidence="7">SAM-dependent chlorinase/fluorinase</fullName>
    </recommendedName>
</protein>
<dbReference type="PIRSF" id="PIRSF006779">
    <property type="entry name" value="UCP006779"/>
    <property type="match status" value="1"/>
</dbReference>
<dbReference type="Gene3D" id="3.40.50.10790">
    <property type="entry name" value="S-adenosyl-l-methionine hydroxide adenosyltransferase, N-terminal"/>
    <property type="match status" value="1"/>
</dbReference>
<dbReference type="SUPFAM" id="SSF101852">
    <property type="entry name" value="Bacterial fluorinating enzyme, C-terminal domain"/>
    <property type="match status" value="1"/>
</dbReference>
<evidence type="ECO:0000256" key="1">
    <source>
        <dbReference type="ARBA" id="ARBA00022691"/>
    </source>
</evidence>
<keyword evidence="1" id="KW-0949">S-adenosyl-L-methionine</keyword>
<evidence type="ECO:0000259" key="3">
    <source>
        <dbReference type="Pfam" id="PF01887"/>
    </source>
</evidence>
<dbReference type="PATRIC" id="fig|1653476.3.peg.835"/>
<dbReference type="EMBL" id="AP014945">
    <property type="protein sequence ID" value="BAU23196.1"/>
    <property type="molecule type" value="Genomic_DNA"/>
</dbReference>
<keyword evidence="6" id="KW-1185">Reference proteome</keyword>
<evidence type="ECO:0000313" key="5">
    <source>
        <dbReference type="EMBL" id="BAU23196.1"/>
    </source>
</evidence>
<comment type="similarity">
    <text evidence="2">Belongs to the SAM hydrolase / SAM-dependent halogenase family.</text>
</comment>
<dbReference type="InterPro" id="IPR002747">
    <property type="entry name" value="SAM_OH_AdoTrfase"/>
</dbReference>